<evidence type="ECO:0000256" key="1">
    <source>
        <dbReference type="ARBA" id="ARBA00023015"/>
    </source>
</evidence>
<dbReference type="Gene3D" id="1.10.10.10">
    <property type="entry name" value="Winged helix-like DNA-binding domain superfamily/Winged helix DNA-binding domain"/>
    <property type="match status" value="1"/>
</dbReference>
<organism evidence="5 6">
    <name type="scientific">Tistlia consotensis USBA 355</name>
    <dbReference type="NCBI Taxonomy" id="560819"/>
    <lineage>
        <taxon>Bacteria</taxon>
        <taxon>Pseudomonadati</taxon>
        <taxon>Pseudomonadota</taxon>
        <taxon>Alphaproteobacteria</taxon>
        <taxon>Rhodospirillales</taxon>
        <taxon>Rhodovibrionaceae</taxon>
        <taxon>Tistlia</taxon>
    </lineage>
</organism>
<dbReference type="GO" id="GO:0003677">
    <property type="term" value="F:DNA binding"/>
    <property type="evidence" value="ECO:0007669"/>
    <property type="project" value="UniProtKB-KW"/>
</dbReference>
<accession>A0A1Y6B575</accession>
<keyword evidence="6" id="KW-1185">Reference proteome</keyword>
<dbReference type="GO" id="GO:0003700">
    <property type="term" value="F:DNA-binding transcription factor activity"/>
    <property type="evidence" value="ECO:0007669"/>
    <property type="project" value="InterPro"/>
</dbReference>
<dbReference type="PRINTS" id="PR00598">
    <property type="entry name" value="HTHMARR"/>
</dbReference>
<sequence length="170" mass="18453">MAGRRQSDATELEAAQPAGAGGFSLGDFLPYRLSVTTNRISRAFAERYSARFGLSIPEWRVLAVLGSFAPLSSNEICERTAMDKAKVSRAVALLTGKGLVDRAAHPEDQRLLRLSLSPRGRGTFEAVVPIAEELEAELTAELSAEERAVLDRCLERLGSAVGRLARPDER</sequence>
<protein>
    <submittedName>
        <fullName evidence="5">DNA-binding transcriptional regulator, MarR family</fullName>
    </submittedName>
</protein>
<dbReference type="RefSeq" id="WP_085120865.1">
    <property type="nucleotide sequence ID" value="NZ_FWZX01000001.1"/>
</dbReference>
<dbReference type="InterPro" id="IPR052067">
    <property type="entry name" value="Metal_resp_HTH_trans_reg"/>
</dbReference>
<dbReference type="InterPro" id="IPR000835">
    <property type="entry name" value="HTH_MarR-typ"/>
</dbReference>
<evidence type="ECO:0000256" key="2">
    <source>
        <dbReference type="ARBA" id="ARBA00023125"/>
    </source>
</evidence>
<keyword evidence="3" id="KW-0804">Transcription</keyword>
<evidence type="ECO:0000256" key="3">
    <source>
        <dbReference type="ARBA" id="ARBA00023163"/>
    </source>
</evidence>
<dbReference type="PROSITE" id="PS50995">
    <property type="entry name" value="HTH_MARR_2"/>
    <property type="match status" value="1"/>
</dbReference>
<evidence type="ECO:0000313" key="5">
    <source>
        <dbReference type="EMBL" id="SME92854.1"/>
    </source>
</evidence>
<dbReference type="EMBL" id="FWZX01000001">
    <property type="protein sequence ID" value="SME92854.1"/>
    <property type="molecule type" value="Genomic_DNA"/>
</dbReference>
<reference evidence="5 6" key="1">
    <citation type="submission" date="2017-04" db="EMBL/GenBank/DDBJ databases">
        <authorList>
            <person name="Afonso C.L."/>
            <person name="Miller P.J."/>
            <person name="Scott M.A."/>
            <person name="Spackman E."/>
            <person name="Goraichik I."/>
            <person name="Dimitrov K.M."/>
            <person name="Suarez D.L."/>
            <person name="Swayne D.E."/>
        </authorList>
    </citation>
    <scope>NUCLEOTIDE SEQUENCE [LARGE SCALE GENOMIC DNA]</scope>
    <source>
        <strain evidence="5 6">USBA 355</strain>
    </source>
</reference>
<proteinExistence type="predicted"/>
<dbReference type="InterPro" id="IPR036388">
    <property type="entry name" value="WH-like_DNA-bd_sf"/>
</dbReference>
<dbReference type="SUPFAM" id="SSF46785">
    <property type="entry name" value="Winged helix' DNA-binding domain"/>
    <property type="match status" value="1"/>
</dbReference>
<keyword evidence="2 5" id="KW-0238">DNA-binding</keyword>
<gene>
    <name evidence="5" type="ORF">SAMN05428998_101536</name>
</gene>
<keyword evidence="1" id="KW-0805">Transcription regulation</keyword>
<dbReference type="PANTHER" id="PTHR35790:SF4">
    <property type="entry name" value="HTH-TYPE TRANSCRIPTIONAL REGULATOR PCHR"/>
    <property type="match status" value="1"/>
</dbReference>
<name>A0A1Y6B575_9PROT</name>
<dbReference type="Proteomes" id="UP000192917">
    <property type="component" value="Unassembled WGS sequence"/>
</dbReference>
<dbReference type="SMART" id="SM00347">
    <property type="entry name" value="HTH_MARR"/>
    <property type="match status" value="1"/>
</dbReference>
<dbReference type="InterPro" id="IPR036390">
    <property type="entry name" value="WH_DNA-bd_sf"/>
</dbReference>
<dbReference type="Pfam" id="PF12802">
    <property type="entry name" value="MarR_2"/>
    <property type="match status" value="1"/>
</dbReference>
<dbReference type="STRING" id="560819.SAMN05428998_101536"/>
<dbReference type="PANTHER" id="PTHR35790">
    <property type="entry name" value="HTH-TYPE TRANSCRIPTIONAL REGULATOR PCHR"/>
    <property type="match status" value="1"/>
</dbReference>
<evidence type="ECO:0000259" key="4">
    <source>
        <dbReference type="PROSITE" id="PS50995"/>
    </source>
</evidence>
<evidence type="ECO:0000313" key="6">
    <source>
        <dbReference type="Proteomes" id="UP000192917"/>
    </source>
</evidence>
<dbReference type="AlphaFoldDB" id="A0A1Y6B575"/>
<feature type="domain" description="HTH marR-type" evidence="4">
    <location>
        <begin position="30"/>
        <end position="159"/>
    </location>
</feature>